<gene>
    <name evidence="3" type="ORF">EHS25_006114</name>
</gene>
<feature type="compositionally biased region" description="Polar residues" evidence="2">
    <location>
        <begin position="333"/>
        <end position="342"/>
    </location>
</feature>
<accession>A0A427XTX0</accession>
<comment type="caution">
    <text evidence="3">The sequence shown here is derived from an EMBL/GenBank/DDBJ whole genome shotgun (WGS) entry which is preliminary data.</text>
</comment>
<dbReference type="InterPro" id="IPR023213">
    <property type="entry name" value="CAT-like_dom_sf"/>
</dbReference>
<evidence type="ECO:0000256" key="1">
    <source>
        <dbReference type="ARBA" id="ARBA00022679"/>
    </source>
</evidence>
<dbReference type="AlphaFoldDB" id="A0A427XTX0"/>
<dbReference type="GO" id="GO:0016747">
    <property type="term" value="F:acyltransferase activity, transferring groups other than amino-acyl groups"/>
    <property type="evidence" value="ECO:0007669"/>
    <property type="project" value="TreeGrafter"/>
</dbReference>
<feature type="region of interest" description="Disordered" evidence="2">
    <location>
        <begin position="268"/>
        <end position="290"/>
    </location>
</feature>
<sequence length="578" mass="62270">MPSSDTHVSRSRVFPAVCSPPSSSALSIIDSSVSNYTTCGALFVFPAPTSPSTQIYSLDVLTRSLELVLTRYPQLCGTLRLVEYDPVLAKNDHTKRFGRVELLWGGEHDRGLDLIFATRPGAVSSILPRQVGTGAGTETGAHDVSSADRDLFVSPDAIVRLRGPDEGRGAIGVKVTTFSQGGIAIAVGMHHTLGDAQALSLFVGDWAMVHRSLLAGDESPLDHIPLRPFEPLRLDGYAAGNVDAPEEDGAIRDEALRVPQIRLDFWNSDEGKPPMISSPSRPPPEVAPLDEAMGRRRGTRIPWETWEWAKPVKDYLVDFSPDEVQRIWKSAAEPTSSGSVAQTGDAGDARDVGDVGDVDAGAGAGGSSGAVSRLDAVLAHVWRIVTRSRKNEGLVHLDMSLGLRNRLTPALPPTFLGSPIINLTASLQTSSLLSSLPAAARGIRGTIISSIHLLPSLIHHEAFALDPIREWNAFMGKEHLMVTSWLGIGAGEVEFGDGPAEWVCADMWPIDGLVVLMDKGTGRGWSKPREARGQEGRTRPRERTGDGRWHENGLTIRLVLTEDVMAAVLADPDLRPLL</sequence>
<feature type="region of interest" description="Disordered" evidence="2">
    <location>
        <begin position="330"/>
        <end position="369"/>
    </location>
</feature>
<feature type="compositionally biased region" description="Basic and acidic residues" evidence="2">
    <location>
        <begin position="527"/>
        <end position="548"/>
    </location>
</feature>
<keyword evidence="1" id="KW-0808">Transferase</keyword>
<protein>
    <submittedName>
        <fullName evidence="3">Uncharacterized protein</fullName>
    </submittedName>
</protein>
<dbReference type="STRING" id="1890683.A0A427XTX0"/>
<evidence type="ECO:0000313" key="4">
    <source>
        <dbReference type="Proteomes" id="UP000279259"/>
    </source>
</evidence>
<evidence type="ECO:0000313" key="3">
    <source>
        <dbReference type="EMBL" id="RSH82181.1"/>
    </source>
</evidence>
<feature type="region of interest" description="Disordered" evidence="2">
    <location>
        <begin position="524"/>
        <end position="548"/>
    </location>
</feature>
<dbReference type="GO" id="GO:0044550">
    <property type="term" value="P:secondary metabolite biosynthetic process"/>
    <property type="evidence" value="ECO:0007669"/>
    <property type="project" value="TreeGrafter"/>
</dbReference>
<dbReference type="PANTHER" id="PTHR31642:SF310">
    <property type="entry name" value="FATTY ALCOHOL:CAFFEOYL-COA ACYLTRANSFERASE"/>
    <property type="match status" value="1"/>
</dbReference>
<dbReference type="OrthoDB" id="444127at2759"/>
<evidence type="ECO:0000256" key="2">
    <source>
        <dbReference type="SAM" id="MobiDB-lite"/>
    </source>
</evidence>
<dbReference type="Pfam" id="PF02458">
    <property type="entry name" value="Transferase"/>
    <property type="match status" value="2"/>
</dbReference>
<proteinExistence type="predicted"/>
<dbReference type="InterPro" id="IPR050317">
    <property type="entry name" value="Plant_Fungal_Acyltransferase"/>
</dbReference>
<dbReference type="Gene3D" id="3.30.559.10">
    <property type="entry name" value="Chloramphenicol acetyltransferase-like domain"/>
    <property type="match status" value="2"/>
</dbReference>
<dbReference type="PANTHER" id="PTHR31642">
    <property type="entry name" value="TRICHOTHECENE 3-O-ACETYLTRANSFERASE"/>
    <property type="match status" value="1"/>
</dbReference>
<keyword evidence="4" id="KW-1185">Reference proteome</keyword>
<organism evidence="3 4">
    <name type="scientific">Saitozyma podzolica</name>
    <dbReference type="NCBI Taxonomy" id="1890683"/>
    <lineage>
        <taxon>Eukaryota</taxon>
        <taxon>Fungi</taxon>
        <taxon>Dikarya</taxon>
        <taxon>Basidiomycota</taxon>
        <taxon>Agaricomycotina</taxon>
        <taxon>Tremellomycetes</taxon>
        <taxon>Tremellales</taxon>
        <taxon>Trimorphomycetaceae</taxon>
        <taxon>Saitozyma</taxon>
    </lineage>
</organism>
<dbReference type="EMBL" id="RSCD01000028">
    <property type="protein sequence ID" value="RSH82181.1"/>
    <property type="molecule type" value="Genomic_DNA"/>
</dbReference>
<name>A0A427XTX0_9TREE</name>
<dbReference type="Proteomes" id="UP000279259">
    <property type="component" value="Unassembled WGS sequence"/>
</dbReference>
<reference evidence="3 4" key="1">
    <citation type="submission" date="2018-11" db="EMBL/GenBank/DDBJ databases">
        <title>Genome sequence of Saitozyma podzolica DSM 27192.</title>
        <authorList>
            <person name="Aliyu H."/>
            <person name="Gorte O."/>
            <person name="Ochsenreither K."/>
        </authorList>
    </citation>
    <scope>NUCLEOTIDE SEQUENCE [LARGE SCALE GENOMIC DNA]</scope>
    <source>
        <strain evidence="3 4">DSM 27192</strain>
    </source>
</reference>